<comment type="subunit">
    <text evidence="2">Interacts with ribosomal protein uL14 (rplN).</text>
</comment>
<evidence type="ECO:0000256" key="2">
    <source>
        <dbReference type="HAMAP-Rule" id="MF_01477"/>
    </source>
</evidence>
<dbReference type="GO" id="GO:0043023">
    <property type="term" value="F:ribosomal large subunit binding"/>
    <property type="evidence" value="ECO:0007669"/>
    <property type="project" value="TreeGrafter"/>
</dbReference>
<evidence type="ECO:0000313" key="4">
    <source>
        <dbReference type="Proteomes" id="UP000251923"/>
    </source>
</evidence>
<dbReference type="Pfam" id="PF02410">
    <property type="entry name" value="RsfS"/>
    <property type="match status" value="1"/>
</dbReference>
<dbReference type="RefSeq" id="WP_064292299.1">
    <property type="nucleotide sequence ID" value="NZ_JASODG010000004.1"/>
</dbReference>
<dbReference type="InterPro" id="IPR004394">
    <property type="entry name" value="Iojap/RsfS/C7orf30"/>
</dbReference>
<reference evidence="3 4" key="1">
    <citation type="submission" date="2018-04" db="EMBL/GenBank/DDBJ databases">
        <title>Aerococcus urinae genomes.</title>
        <authorList>
            <person name="Hilt E."/>
            <person name="Gilbert N.M."/>
            <person name="Thomas-White K."/>
            <person name="Putonti C."/>
            <person name="Lewis A.L."/>
            <person name="Visck K.L."/>
            <person name="Wolfe A.J."/>
        </authorList>
    </citation>
    <scope>NUCLEOTIDE SEQUENCE [LARGE SCALE GENOMIC DNA]</scope>
    <source>
        <strain evidence="3 4">UMB7480</strain>
    </source>
</reference>
<dbReference type="GO" id="GO:0017148">
    <property type="term" value="P:negative regulation of translation"/>
    <property type="evidence" value="ECO:0007669"/>
    <property type="project" value="UniProtKB-UniRule"/>
</dbReference>
<comment type="function">
    <text evidence="2">Functions as a ribosomal silencing factor. Interacts with ribosomal protein uL14 (rplN), blocking formation of intersubunit bridge B8. Prevents association of the 30S and 50S ribosomal subunits and the formation of functional ribosomes, thus repressing translation.</text>
</comment>
<dbReference type="PANTHER" id="PTHR21043">
    <property type="entry name" value="IOJAP SUPERFAMILY ORTHOLOG"/>
    <property type="match status" value="1"/>
</dbReference>
<keyword evidence="2" id="KW-0963">Cytoplasm</keyword>
<dbReference type="GO" id="GO:0042256">
    <property type="term" value="P:cytosolic ribosome assembly"/>
    <property type="evidence" value="ECO:0007669"/>
    <property type="project" value="UniProtKB-UniRule"/>
</dbReference>
<dbReference type="GeneID" id="86970344"/>
<dbReference type="GO" id="GO:0005737">
    <property type="term" value="C:cytoplasm"/>
    <property type="evidence" value="ECO:0007669"/>
    <property type="project" value="UniProtKB-SubCell"/>
</dbReference>
<keyword evidence="2" id="KW-0810">Translation regulation</keyword>
<dbReference type="SUPFAM" id="SSF81301">
    <property type="entry name" value="Nucleotidyltransferase"/>
    <property type="match status" value="1"/>
</dbReference>
<dbReference type="AlphaFoldDB" id="A0A178HHL7"/>
<comment type="similarity">
    <text evidence="1 2">Belongs to the Iojap/RsfS family.</text>
</comment>
<comment type="subcellular location">
    <subcellularLocation>
        <location evidence="2">Cytoplasm</location>
    </subcellularLocation>
</comment>
<dbReference type="NCBIfam" id="TIGR00090">
    <property type="entry name" value="rsfS_iojap_ybeB"/>
    <property type="match status" value="1"/>
</dbReference>
<dbReference type="PANTHER" id="PTHR21043:SF0">
    <property type="entry name" value="MITOCHONDRIAL ASSEMBLY OF RIBOSOMAL LARGE SUBUNIT PROTEIN 1"/>
    <property type="match status" value="1"/>
</dbReference>
<keyword evidence="2" id="KW-0678">Repressor</keyword>
<protein>
    <recommendedName>
        <fullName evidence="2">Ribosomal silencing factor RsfS</fullName>
    </recommendedName>
</protein>
<dbReference type="GO" id="GO:0090071">
    <property type="term" value="P:negative regulation of ribosome biogenesis"/>
    <property type="evidence" value="ECO:0007669"/>
    <property type="project" value="UniProtKB-UniRule"/>
</dbReference>
<proteinExistence type="inferred from homology"/>
<evidence type="ECO:0000313" key="3">
    <source>
        <dbReference type="EMBL" id="RAV80450.1"/>
    </source>
</evidence>
<organism evidence="3 4">
    <name type="scientific">Aerococcus urinae</name>
    <dbReference type="NCBI Taxonomy" id="1376"/>
    <lineage>
        <taxon>Bacteria</taxon>
        <taxon>Bacillati</taxon>
        <taxon>Bacillota</taxon>
        <taxon>Bacilli</taxon>
        <taxon>Lactobacillales</taxon>
        <taxon>Aerococcaceae</taxon>
        <taxon>Aerococcus</taxon>
    </lineage>
</organism>
<dbReference type="Gene3D" id="3.30.460.10">
    <property type="entry name" value="Beta Polymerase, domain 2"/>
    <property type="match status" value="1"/>
</dbReference>
<accession>A0A178HHL7</accession>
<gene>
    <name evidence="2 3" type="primary">rsfS</name>
    <name evidence="3" type="ORF">DBT54_03925</name>
</gene>
<evidence type="ECO:0000256" key="1">
    <source>
        <dbReference type="ARBA" id="ARBA00010574"/>
    </source>
</evidence>
<dbReference type="Proteomes" id="UP000251923">
    <property type="component" value="Unassembled WGS sequence"/>
</dbReference>
<dbReference type="InterPro" id="IPR043519">
    <property type="entry name" value="NT_sf"/>
</dbReference>
<sequence length="125" mass="13985">MTNQLNRPLMELIVKAADDRLGQDIVALEVNQLTPLADYFVIVSAKNDRQVNAIVDSIAEAVEAADYKVKGIEGKDGHAWVLIDCVDVIVHVFNKEVRSHYNIEKLWNDAPLVNLTALLETEDED</sequence>
<name>A0A178HHL7_9LACT</name>
<dbReference type="EMBL" id="QMHM01000005">
    <property type="protein sequence ID" value="RAV80450.1"/>
    <property type="molecule type" value="Genomic_DNA"/>
</dbReference>
<comment type="caution">
    <text evidence="3">The sequence shown here is derived from an EMBL/GenBank/DDBJ whole genome shotgun (WGS) entry which is preliminary data.</text>
</comment>
<dbReference type="HAMAP" id="MF_01477">
    <property type="entry name" value="Iojap_RsfS"/>
    <property type="match status" value="1"/>
</dbReference>